<dbReference type="AlphaFoldDB" id="A0AA45BBI8"/>
<name>A0AA45BBI8_BURVI</name>
<reference evidence="2 3" key="1">
    <citation type="submission" date="2018-03" db="EMBL/GenBank/DDBJ databases">
        <authorList>
            <person name="Nguyen K."/>
            <person name="Fouts D."/>
            <person name="Sutton G."/>
        </authorList>
    </citation>
    <scope>NUCLEOTIDE SEQUENCE [LARGE SCALE GENOMIC DNA]</scope>
    <source>
        <strain evidence="2 3">AU3578</strain>
    </source>
</reference>
<gene>
    <name evidence="2" type="ORF">C6T65_15965</name>
</gene>
<organism evidence="2 3">
    <name type="scientific">Burkholderia vietnamiensis</name>
    <dbReference type="NCBI Taxonomy" id="60552"/>
    <lineage>
        <taxon>Bacteria</taxon>
        <taxon>Pseudomonadati</taxon>
        <taxon>Pseudomonadota</taxon>
        <taxon>Betaproteobacteria</taxon>
        <taxon>Burkholderiales</taxon>
        <taxon>Burkholderiaceae</taxon>
        <taxon>Burkholderia</taxon>
        <taxon>Burkholderia cepacia complex</taxon>
    </lineage>
</organism>
<keyword evidence="1" id="KW-0732">Signal</keyword>
<accession>A0AA45BBI8</accession>
<comment type="caution">
    <text evidence="2">The sequence shown here is derived from an EMBL/GenBank/DDBJ whole genome shotgun (WGS) entry which is preliminary data.</text>
</comment>
<evidence type="ECO:0000313" key="2">
    <source>
        <dbReference type="EMBL" id="PRH41324.1"/>
    </source>
</evidence>
<proteinExistence type="predicted"/>
<evidence type="ECO:0000256" key="1">
    <source>
        <dbReference type="SAM" id="SignalP"/>
    </source>
</evidence>
<dbReference type="InterPro" id="IPR007332">
    <property type="entry name" value="DUF411"/>
</dbReference>
<protein>
    <submittedName>
        <fullName evidence="2">Metal-binding protein</fullName>
    </submittedName>
</protein>
<evidence type="ECO:0000313" key="3">
    <source>
        <dbReference type="Proteomes" id="UP000237632"/>
    </source>
</evidence>
<sequence length="145" mass="15290">MRYLKMCLLMIAALGVQLSALAAEIPVKMYKNPNCGCCDAWAKDLAANGFKVETINTPNLVSIKKQYGVPESLEGCHTAIVGGYVVEGLVPANLVKRLLNEHPAIKGIALPGMPAGAPGMPGSRKGPLTVYELQPGPAPTVFANF</sequence>
<dbReference type="Pfam" id="PF04214">
    <property type="entry name" value="DUF411"/>
    <property type="match status" value="1"/>
</dbReference>
<feature type="signal peptide" evidence="1">
    <location>
        <begin position="1"/>
        <end position="22"/>
    </location>
</feature>
<dbReference type="Proteomes" id="UP000237632">
    <property type="component" value="Unassembled WGS sequence"/>
</dbReference>
<feature type="chain" id="PRO_5041280658" evidence="1">
    <location>
        <begin position="23"/>
        <end position="145"/>
    </location>
</feature>
<dbReference type="RefSeq" id="WP_027810700.1">
    <property type="nucleotide sequence ID" value="NZ_CADFFD010000025.1"/>
</dbReference>
<dbReference type="EMBL" id="PVHK01000116">
    <property type="protein sequence ID" value="PRH41324.1"/>
    <property type="molecule type" value="Genomic_DNA"/>
</dbReference>